<evidence type="ECO:0000256" key="1">
    <source>
        <dbReference type="ARBA" id="ARBA00004123"/>
    </source>
</evidence>
<organism evidence="15 16">
    <name type="scientific">Taxus chinensis</name>
    <name type="common">Chinese yew</name>
    <name type="synonym">Taxus wallichiana var. chinensis</name>
    <dbReference type="NCBI Taxonomy" id="29808"/>
    <lineage>
        <taxon>Eukaryota</taxon>
        <taxon>Viridiplantae</taxon>
        <taxon>Streptophyta</taxon>
        <taxon>Embryophyta</taxon>
        <taxon>Tracheophyta</taxon>
        <taxon>Spermatophyta</taxon>
        <taxon>Pinopsida</taxon>
        <taxon>Pinidae</taxon>
        <taxon>Conifers II</taxon>
        <taxon>Cupressales</taxon>
        <taxon>Taxaceae</taxon>
        <taxon>Taxus</taxon>
    </lineage>
</organism>
<feature type="compositionally biased region" description="Basic residues" evidence="13">
    <location>
        <begin position="37"/>
        <end position="47"/>
    </location>
</feature>
<name>A0AA38FGI4_TAXCH</name>
<dbReference type="AlphaFoldDB" id="A0AA38FGI4"/>
<keyword evidence="7" id="KW-0238">DNA-binding</keyword>
<dbReference type="PROSITE" id="PS00690">
    <property type="entry name" value="DEAH_ATP_HELICASE"/>
    <property type="match status" value="1"/>
</dbReference>
<dbReference type="GO" id="GO:0003677">
    <property type="term" value="F:DNA binding"/>
    <property type="evidence" value="ECO:0007669"/>
    <property type="project" value="UniProtKB-KW"/>
</dbReference>
<evidence type="ECO:0000259" key="14">
    <source>
        <dbReference type="PROSITE" id="PS51192"/>
    </source>
</evidence>
<dbReference type="GO" id="GO:0043138">
    <property type="term" value="F:3'-5' DNA helicase activity"/>
    <property type="evidence" value="ECO:0007669"/>
    <property type="project" value="UniProtKB-EC"/>
</dbReference>
<dbReference type="GO" id="GO:0005694">
    <property type="term" value="C:chromosome"/>
    <property type="evidence" value="ECO:0007669"/>
    <property type="project" value="TreeGrafter"/>
</dbReference>
<evidence type="ECO:0000313" key="15">
    <source>
        <dbReference type="EMBL" id="KAH9301583.1"/>
    </source>
</evidence>
<reference evidence="15 16" key="1">
    <citation type="journal article" date="2021" name="Nat. Plants">
        <title>The Taxus genome provides insights into paclitaxel biosynthesis.</title>
        <authorList>
            <person name="Xiong X."/>
            <person name="Gou J."/>
            <person name="Liao Q."/>
            <person name="Li Y."/>
            <person name="Zhou Q."/>
            <person name="Bi G."/>
            <person name="Li C."/>
            <person name="Du R."/>
            <person name="Wang X."/>
            <person name="Sun T."/>
            <person name="Guo L."/>
            <person name="Liang H."/>
            <person name="Lu P."/>
            <person name="Wu Y."/>
            <person name="Zhang Z."/>
            <person name="Ro D.K."/>
            <person name="Shang Y."/>
            <person name="Huang S."/>
            <person name="Yan J."/>
        </authorList>
    </citation>
    <scope>NUCLEOTIDE SEQUENCE [LARGE SCALE GENOMIC DNA]</scope>
    <source>
        <strain evidence="15">Ta-2019</strain>
    </source>
</reference>
<dbReference type="PANTHER" id="PTHR13710">
    <property type="entry name" value="DNA HELICASE RECQ FAMILY MEMBER"/>
    <property type="match status" value="1"/>
</dbReference>
<accession>A0AA38FGI4</accession>
<comment type="catalytic activity">
    <reaction evidence="10">
        <text>Couples ATP hydrolysis with the unwinding of duplex DNA by translocating in the 3'-5' direction.</text>
        <dbReference type="EC" id="5.6.2.4"/>
    </reaction>
</comment>
<evidence type="ECO:0000256" key="11">
    <source>
        <dbReference type="ARBA" id="ARBA00034808"/>
    </source>
</evidence>
<evidence type="ECO:0000256" key="12">
    <source>
        <dbReference type="ARBA" id="ARBA00049360"/>
    </source>
</evidence>
<dbReference type="PANTHER" id="PTHR13710:SF108">
    <property type="entry name" value="ATP-DEPENDENT DNA HELICASE Q4"/>
    <property type="match status" value="1"/>
</dbReference>
<keyword evidence="3" id="KW-0547">Nucleotide-binding</keyword>
<feature type="region of interest" description="Disordered" evidence="13">
    <location>
        <begin position="523"/>
        <end position="556"/>
    </location>
</feature>
<dbReference type="PROSITE" id="PS51192">
    <property type="entry name" value="HELICASE_ATP_BIND_1"/>
    <property type="match status" value="1"/>
</dbReference>
<evidence type="ECO:0000256" key="6">
    <source>
        <dbReference type="ARBA" id="ARBA00022840"/>
    </source>
</evidence>
<evidence type="ECO:0000256" key="4">
    <source>
        <dbReference type="ARBA" id="ARBA00022801"/>
    </source>
</evidence>
<keyword evidence="5" id="KW-0347">Helicase</keyword>
<keyword evidence="9" id="KW-0539">Nucleus</keyword>
<evidence type="ECO:0000256" key="3">
    <source>
        <dbReference type="ARBA" id="ARBA00022741"/>
    </source>
</evidence>
<dbReference type="GO" id="GO:0009378">
    <property type="term" value="F:four-way junction helicase activity"/>
    <property type="evidence" value="ECO:0007669"/>
    <property type="project" value="TreeGrafter"/>
</dbReference>
<dbReference type="GO" id="GO:0005634">
    <property type="term" value="C:nucleus"/>
    <property type="evidence" value="ECO:0007669"/>
    <property type="project" value="UniProtKB-SubCell"/>
</dbReference>
<dbReference type="FunFam" id="3.40.50.300:FF:000772">
    <property type="entry name" value="ATP-dependent DNA helicase Q4"/>
    <property type="match status" value="1"/>
</dbReference>
<dbReference type="GO" id="GO:0000724">
    <property type="term" value="P:double-strand break repair via homologous recombination"/>
    <property type="evidence" value="ECO:0007669"/>
    <property type="project" value="TreeGrafter"/>
</dbReference>
<feature type="non-terminal residue" evidence="15">
    <location>
        <position position="1"/>
    </location>
</feature>
<dbReference type="GO" id="GO:0005737">
    <property type="term" value="C:cytoplasm"/>
    <property type="evidence" value="ECO:0007669"/>
    <property type="project" value="TreeGrafter"/>
</dbReference>
<feature type="compositionally biased region" description="Polar residues" evidence="13">
    <location>
        <begin position="544"/>
        <end position="554"/>
    </location>
</feature>
<sequence length="811" mass="90403">MERSNLSKEDGEQGHAFLNNITAAPAIGALHTDQQNKGRHIKQKAMQHTRDTPHDSRTPAWENVESRECQVYKEGYESDASDDSHVSATPPREQLIMSSRLSSCKSKKIPLDVLVKALPKITKSNAVASRLENDSIFLGKKPHNLQILRKRSKKVTLSNQEKHSKEHSTPEIKPAVSINYGDALLYASRFSELDFSIKVQRPGRHVEEGASKDKDSEMVPPGFFSSCTPSSIVKPACRSILRKVVVPSQDLQQEPLLHGSFSKAHATININELSFTEVINDNNPAFCEGNKKGSIRPYNIKNQKNAFSDSLSSLSAEGFDHVNEEGYSSHTVASNGTKQREQEKKIATSLASRGFCMAAETSVLSPPQEENTEDENLCESVLSEKTLPRPKRGKCKDKALKGANSWSNPKFVKKATIKHQNMIVASKIVTVNKSLDLSKRVSQGGNFVKLNLKGKGSRIRKFVNKSTKRKAISNDRIFYRTKRFKRDENEGNDLSHEVDNAEIIDIDENGTCKKKFGNQSVQRWAGQSNHDTELSDKASEECKSSQTKGQNSYDQAPLSEAAGNALREPSDQNLLKLLKILHGFDYFRSGQLETIKRIIAKQSTMLVLPTGSGKSLCYQLPALVLPGVTIVISPLVALMIDQLHHLPPIISGSLLTSSQSGKEISQTLDQLRTGAIKVLFISPERLLNEIFLLIMESIPLISLVVVDEAHCLSEWSHNFRPSYFRLGTILRKRLRVQCVLAMTATATKKTLQSILHNLEIPLNDVVQESYTRENLKLSVSLTENRLKDLLSLMKASPFLEARSIIIYCKFQ</sequence>
<comment type="catalytic activity">
    <reaction evidence="12">
        <text>ATP + H2O = ADP + phosphate + H(+)</text>
        <dbReference type="Rhea" id="RHEA:13065"/>
        <dbReference type="ChEBI" id="CHEBI:15377"/>
        <dbReference type="ChEBI" id="CHEBI:15378"/>
        <dbReference type="ChEBI" id="CHEBI:30616"/>
        <dbReference type="ChEBI" id="CHEBI:43474"/>
        <dbReference type="ChEBI" id="CHEBI:456216"/>
    </reaction>
</comment>
<dbReference type="Pfam" id="PF00270">
    <property type="entry name" value="DEAD"/>
    <property type="match status" value="1"/>
</dbReference>
<dbReference type="InterPro" id="IPR027417">
    <property type="entry name" value="P-loop_NTPase"/>
</dbReference>
<proteinExistence type="inferred from homology"/>
<protein>
    <recommendedName>
        <fullName evidence="11">DNA 3'-5' helicase</fullName>
        <ecNumber evidence="11">5.6.2.4</ecNumber>
    </recommendedName>
</protein>
<comment type="caution">
    <text evidence="15">The sequence shown here is derived from an EMBL/GenBank/DDBJ whole genome shotgun (WGS) entry which is preliminary data.</text>
</comment>
<evidence type="ECO:0000256" key="7">
    <source>
        <dbReference type="ARBA" id="ARBA00023125"/>
    </source>
</evidence>
<dbReference type="EC" id="5.6.2.4" evidence="11"/>
<evidence type="ECO:0000256" key="8">
    <source>
        <dbReference type="ARBA" id="ARBA00023235"/>
    </source>
</evidence>
<feature type="compositionally biased region" description="Basic and acidic residues" evidence="13">
    <location>
        <begin position="1"/>
        <end position="13"/>
    </location>
</feature>
<dbReference type="InterPro" id="IPR011545">
    <property type="entry name" value="DEAD/DEAH_box_helicase_dom"/>
</dbReference>
<feature type="region of interest" description="Disordered" evidence="13">
    <location>
        <begin position="1"/>
        <end position="20"/>
    </location>
</feature>
<keyword evidence="4" id="KW-0378">Hydrolase</keyword>
<dbReference type="SUPFAM" id="SSF52540">
    <property type="entry name" value="P-loop containing nucleoside triphosphate hydrolases"/>
    <property type="match status" value="1"/>
</dbReference>
<feature type="compositionally biased region" description="Basic and acidic residues" evidence="13">
    <location>
        <begin position="48"/>
        <end position="57"/>
    </location>
</feature>
<evidence type="ECO:0000256" key="9">
    <source>
        <dbReference type="ARBA" id="ARBA00023242"/>
    </source>
</evidence>
<keyword evidence="16" id="KW-1185">Reference proteome</keyword>
<keyword evidence="6" id="KW-0067">ATP-binding</keyword>
<gene>
    <name evidence="15" type="ORF">KI387_013166</name>
</gene>
<keyword evidence="8" id="KW-0413">Isomerase</keyword>
<dbReference type="EMBL" id="JAHRHJ020000009">
    <property type="protein sequence ID" value="KAH9301583.1"/>
    <property type="molecule type" value="Genomic_DNA"/>
</dbReference>
<evidence type="ECO:0000256" key="5">
    <source>
        <dbReference type="ARBA" id="ARBA00022806"/>
    </source>
</evidence>
<comment type="similarity">
    <text evidence="2">Belongs to the helicase family. RecQ subfamily.</text>
</comment>
<dbReference type="Proteomes" id="UP000824469">
    <property type="component" value="Unassembled WGS sequence"/>
</dbReference>
<feature type="region of interest" description="Disordered" evidence="13">
    <location>
        <begin position="28"/>
        <end position="62"/>
    </location>
</feature>
<evidence type="ECO:0000313" key="16">
    <source>
        <dbReference type="Proteomes" id="UP000824469"/>
    </source>
</evidence>
<dbReference type="Gene3D" id="3.40.50.300">
    <property type="entry name" value="P-loop containing nucleotide triphosphate hydrolases"/>
    <property type="match status" value="1"/>
</dbReference>
<dbReference type="InterPro" id="IPR014001">
    <property type="entry name" value="Helicase_ATP-bd"/>
</dbReference>
<feature type="compositionally biased region" description="Basic and acidic residues" evidence="13">
    <location>
        <begin position="530"/>
        <end position="543"/>
    </location>
</feature>
<dbReference type="SMART" id="SM00487">
    <property type="entry name" value="DEXDc"/>
    <property type="match status" value="1"/>
</dbReference>
<evidence type="ECO:0000256" key="13">
    <source>
        <dbReference type="SAM" id="MobiDB-lite"/>
    </source>
</evidence>
<comment type="subcellular location">
    <subcellularLocation>
        <location evidence="1">Nucleus</location>
    </subcellularLocation>
</comment>
<dbReference type="GO" id="GO:0016787">
    <property type="term" value="F:hydrolase activity"/>
    <property type="evidence" value="ECO:0007669"/>
    <property type="project" value="UniProtKB-KW"/>
</dbReference>
<dbReference type="CDD" id="cd18018">
    <property type="entry name" value="DEXHc_RecQ4-like"/>
    <property type="match status" value="1"/>
</dbReference>
<dbReference type="InterPro" id="IPR002464">
    <property type="entry name" value="DNA/RNA_helicase_DEAH_CS"/>
</dbReference>
<feature type="domain" description="Helicase ATP-binding" evidence="14">
    <location>
        <begin position="595"/>
        <end position="764"/>
    </location>
</feature>
<evidence type="ECO:0000256" key="2">
    <source>
        <dbReference type="ARBA" id="ARBA00005446"/>
    </source>
</evidence>
<dbReference type="GO" id="GO:0005524">
    <property type="term" value="F:ATP binding"/>
    <property type="evidence" value="ECO:0007669"/>
    <property type="project" value="UniProtKB-KW"/>
</dbReference>
<evidence type="ECO:0000256" key="10">
    <source>
        <dbReference type="ARBA" id="ARBA00034617"/>
    </source>
</evidence>